<comment type="pathway">
    <text evidence="1 7">Cofactor biosynthesis; tetrahydrofolate biosynthesis; 5,6,7,8-tetrahydrofolate from 7,8-dihydrofolate: step 1/1.</text>
</comment>
<dbReference type="PROSITE" id="PS51330">
    <property type="entry name" value="DHFR_2"/>
    <property type="match status" value="1"/>
</dbReference>
<proteinExistence type="inferred from homology"/>
<dbReference type="PIRSF" id="PIRSF000194">
    <property type="entry name" value="DHFR"/>
    <property type="match status" value="1"/>
</dbReference>
<evidence type="ECO:0000256" key="1">
    <source>
        <dbReference type="ARBA" id="ARBA00004903"/>
    </source>
</evidence>
<comment type="catalytic activity">
    <reaction evidence="7">
        <text>(6S)-5,6,7,8-tetrahydrofolate + NADP(+) = 7,8-dihydrofolate + NADPH + H(+)</text>
        <dbReference type="Rhea" id="RHEA:15009"/>
        <dbReference type="ChEBI" id="CHEBI:15378"/>
        <dbReference type="ChEBI" id="CHEBI:57451"/>
        <dbReference type="ChEBI" id="CHEBI:57453"/>
        <dbReference type="ChEBI" id="CHEBI:57783"/>
        <dbReference type="ChEBI" id="CHEBI:58349"/>
        <dbReference type="EC" id="1.5.1.3"/>
    </reaction>
</comment>
<sequence>MNVGLIWAQTPAGVIGAGNTIPWRLPEDMAHFKATTLGRPVVMGRRTWDSLPPRFRPLPGRPNIVVTRDPQWSAEGAQRAGSVPEALSLAAGKAMEKAAEPAAPADTVAVWVIGGGEIYRAALGYATTLSVTEVDAAVDGDTYAPAPDSAWKIAEDQGWQSSATSGLRYRIRGYIRVGQPAALIDT</sequence>
<comment type="similarity">
    <text evidence="2 7 8">Belongs to the dihydrofolate reductase family.</text>
</comment>
<dbReference type="PROSITE" id="PS00075">
    <property type="entry name" value="DHFR_1"/>
    <property type="match status" value="1"/>
</dbReference>
<comment type="function">
    <text evidence="7">Key enzyme in folate metabolism. Catalyzes an essential reaction for de novo glycine and purine synthesis, and for DNA precursor synthesis.</text>
</comment>
<evidence type="ECO:0000256" key="3">
    <source>
        <dbReference type="ARBA" id="ARBA00012856"/>
    </source>
</evidence>
<dbReference type="RefSeq" id="WP_381827595.1">
    <property type="nucleotide sequence ID" value="NZ_JBHTCF010000002.1"/>
</dbReference>
<keyword evidence="6 7" id="KW-0560">Oxidoreductase</keyword>
<dbReference type="PRINTS" id="PR00070">
    <property type="entry name" value="DHFR"/>
</dbReference>
<dbReference type="InterPro" id="IPR024072">
    <property type="entry name" value="DHFR-like_dom_sf"/>
</dbReference>
<evidence type="ECO:0000256" key="6">
    <source>
        <dbReference type="ARBA" id="ARBA00023002"/>
    </source>
</evidence>
<dbReference type="Proteomes" id="UP001596523">
    <property type="component" value="Unassembled WGS sequence"/>
</dbReference>
<evidence type="ECO:0000313" key="11">
    <source>
        <dbReference type="Proteomes" id="UP001596523"/>
    </source>
</evidence>
<dbReference type="SUPFAM" id="SSF53597">
    <property type="entry name" value="Dihydrofolate reductase-like"/>
    <property type="match status" value="1"/>
</dbReference>
<dbReference type="PANTHER" id="PTHR48069">
    <property type="entry name" value="DIHYDROFOLATE REDUCTASE"/>
    <property type="match status" value="1"/>
</dbReference>
<dbReference type="Gene3D" id="3.40.430.10">
    <property type="entry name" value="Dihydrofolate Reductase, subunit A"/>
    <property type="match status" value="1"/>
</dbReference>
<keyword evidence="5 7" id="KW-0521">NADP</keyword>
<dbReference type="GO" id="GO:0004146">
    <property type="term" value="F:dihydrofolate reductase activity"/>
    <property type="evidence" value="ECO:0007669"/>
    <property type="project" value="UniProtKB-EC"/>
</dbReference>
<evidence type="ECO:0000256" key="4">
    <source>
        <dbReference type="ARBA" id="ARBA00022563"/>
    </source>
</evidence>
<evidence type="ECO:0000256" key="7">
    <source>
        <dbReference type="PIRNR" id="PIRNR000194"/>
    </source>
</evidence>
<organism evidence="10 11">
    <name type="scientific">Streptomyces monticola</name>
    <dbReference type="NCBI Taxonomy" id="2666263"/>
    <lineage>
        <taxon>Bacteria</taxon>
        <taxon>Bacillati</taxon>
        <taxon>Actinomycetota</taxon>
        <taxon>Actinomycetes</taxon>
        <taxon>Kitasatosporales</taxon>
        <taxon>Streptomycetaceae</taxon>
        <taxon>Streptomyces</taxon>
    </lineage>
</organism>
<gene>
    <name evidence="10" type="ORF">ACFQVC_06820</name>
</gene>
<evidence type="ECO:0000256" key="5">
    <source>
        <dbReference type="ARBA" id="ARBA00022857"/>
    </source>
</evidence>
<evidence type="ECO:0000256" key="8">
    <source>
        <dbReference type="RuleBase" id="RU004474"/>
    </source>
</evidence>
<evidence type="ECO:0000256" key="2">
    <source>
        <dbReference type="ARBA" id="ARBA00009539"/>
    </source>
</evidence>
<protein>
    <recommendedName>
        <fullName evidence="3 7">Dihydrofolate reductase</fullName>
        <ecNumber evidence="3 7">1.5.1.3</ecNumber>
    </recommendedName>
</protein>
<dbReference type="EMBL" id="JBHTCF010000002">
    <property type="protein sequence ID" value="MFC7303925.1"/>
    <property type="molecule type" value="Genomic_DNA"/>
</dbReference>
<dbReference type="InterPro" id="IPR012259">
    <property type="entry name" value="DHFR"/>
</dbReference>
<dbReference type="PANTHER" id="PTHR48069:SF3">
    <property type="entry name" value="DIHYDROFOLATE REDUCTASE"/>
    <property type="match status" value="1"/>
</dbReference>
<dbReference type="Pfam" id="PF00186">
    <property type="entry name" value="DHFR_1"/>
    <property type="match status" value="1"/>
</dbReference>
<feature type="domain" description="DHFR" evidence="9">
    <location>
        <begin position="2"/>
        <end position="176"/>
    </location>
</feature>
<dbReference type="EC" id="1.5.1.3" evidence="3 7"/>
<dbReference type="InterPro" id="IPR017925">
    <property type="entry name" value="DHFR_CS"/>
</dbReference>
<comment type="caution">
    <text evidence="10">The sequence shown here is derived from an EMBL/GenBank/DDBJ whole genome shotgun (WGS) entry which is preliminary data.</text>
</comment>
<accession>A0ABW2JEK5</accession>
<name>A0ABW2JEK5_9ACTN</name>
<reference evidence="11" key="1">
    <citation type="journal article" date="2019" name="Int. J. Syst. Evol. Microbiol.">
        <title>The Global Catalogue of Microorganisms (GCM) 10K type strain sequencing project: providing services to taxonomists for standard genome sequencing and annotation.</title>
        <authorList>
            <consortium name="The Broad Institute Genomics Platform"/>
            <consortium name="The Broad Institute Genome Sequencing Center for Infectious Disease"/>
            <person name="Wu L."/>
            <person name="Ma J."/>
        </authorList>
    </citation>
    <scope>NUCLEOTIDE SEQUENCE [LARGE SCALE GENOMIC DNA]</scope>
    <source>
        <strain evidence="11">SYNS20</strain>
    </source>
</reference>
<evidence type="ECO:0000313" key="10">
    <source>
        <dbReference type="EMBL" id="MFC7303925.1"/>
    </source>
</evidence>
<keyword evidence="4 7" id="KW-0554">One-carbon metabolism</keyword>
<keyword evidence="11" id="KW-1185">Reference proteome</keyword>
<evidence type="ECO:0000259" key="9">
    <source>
        <dbReference type="PROSITE" id="PS51330"/>
    </source>
</evidence>
<dbReference type="CDD" id="cd00209">
    <property type="entry name" value="DHFR"/>
    <property type="match status" value="1"/>
</dbReference>
<dbReference type="InterPro" id="IPR001796">
    <property type="entry name" value="DHFR_dom"/>
</dbReference>